<dbReference type="OMA" id="ARARCPN"/>
<name>B6HQD6_PENRW</name>
<dbReference type="GeneID" id="8315997"/>
<evidence type="ECO:0000313" key="2">
    <source>
        <dbReference type="Proteomes" id="UP000000724"/>
    </source>
</evidence>
<sequence length="223" mass="24534">MSLWSSYRGLTPKTRALFGIGVMAWAGIGLWTTPQVENALGMQPSKEEQDALDRKLASWMQSYGTMGLNATGQEGRERGSQSVANYRAGMEGSLSLDYLVESTSPRNSIAILRLRLLHRCIAAIPYARVRARARCPNIQLPAYIPHPSINPLSISGLRDSKEDPVRRGRKATYYVPTLERGHSHHPATTSVCLVFARPAKTKTTNKAVVNGQWLTPPASMSES</sequence>
<dbReference type="KEGG" id="pcs:N7525_004369"/>
<keyword evidence="2" id="KW-1185">Reference proteome</keyword>
<organism evidence="1 2">
    <name type="scientific">Penicillium rubens (strain ATCC 28089 / DSM 1075 / NRRL 1951 / Wisconsin 54-1255)</name>
    <name type="common">Penicillium chrysogenum</name>
    <dbReference type="NCBI Taxonomy" id="500485"/>
    <lineage>
        <taxon>Eukaryota</taxon>
        <taxon>Fungi</taxon>
        <taxon>Dikarya</taxon>
        <taxon>Ascomycota</taxon>
        <taxon>Pezizomycotina</taxon>
        <taxon>Eurotiomycetes</taxon>
        <taxon>Eurotiomycetidae</taxon>
        <taxon>Eurotiales</taxon>
        <taxon>Aspergillaceae</taxon>
        <taxon>Penicillium</taxon>
        <taxon>Penicillium chrysogenum species complex</taxon>
    </lineage>
</organism>
<dbReference type="Proteomes" id="UP000000724">
    <property type="component" value="Contig Pc00c22"/>
</dbReference>
<evidence type="ECO:0000313" key="1">
    <source>
        <dbReference type="EMBL" id="CAP99282.1"/>
    </source>
</evidence>
<accession>B6HQD6</accession>
<dbReference type="OrthoDB" id="2555959at2759"/>
<proteinExistence type="predicted"/>
<protein>
    <submittedName>
        <fullName evidence="1">Pc22g19940 protein</fullName>
    </submittedName>
</protein>
<dbReference type="eggNOG" id="ENOG502SDW6">
    <property type="taxonomic scope" value="Eukaryota"/>
</dbReference>
<dbReference type="VEuPathDB" id="FungiDB:PCH_Pc22g19940"/>
<dbReference type="AlphaFoldDB" id="B6HQD6"/>
<dbReference type="BioCyc" id="PCHR:PC22G19940-MONOMER"/>
<gene>
    <name evidence="1" type="ORF">Pc22g19940</name>
    <name evidence="1" type="ORF">PCH_Pc22g19940</name>
</gene>
<reference evidence="1 2" key="1">
    <citation type="journal article" date="2008" name="Nat. Biotechnol.">
        <title>Genome sequencing and analysis of the filamentous fungus Penicillium chrysogenum.</title>
        <authorList>
            <person name="van den Berg M.A."/>
            <person name="Albang R."/>
            <person name="Albermann K."/>
            <person name="Badger J.H."/>
            <person name="Daran J.-M."/>
            <person name="Driessen A.J.M."/>
            <person name="Garcia-Estrada C."/>
            <person name="Fedorova N.D."/>
            <person name="Harris D.M."/>
            <person name="Heijne W.H.M."/>
            <person name="Joardar V.S."/>
            <person name="Kiel J.A.K.W."/>
            <person name="Kovalchuk A."/>
            <person name="Martin J.F."/>
            <person name="Nierman W.C."/>
            <person name="Nijland J.G."/>
            <person name="Pronk J.T."/>
            <person name="Roubos J.A."/>
            <person name="van der Klei I.J."/>
            <person name="van Peij N.N.M.E."/>
            <person name="Veenhuis M."/>
            <person name="von Doehren H."/>
            <person name="Wagner C."/>
            <person name="Wortman J.R."/>
            <person name="Bovenberg R.A.L."/>
        </authorList>
    </citation>
    <scope>NUCLEOTIDE SEQUENCE [LARGE SCALE GENOMIC DNA]</scope>
    <source>
        <strain evidence="2">ATCC 28089 / DSM 1075 / NRRL 1951 / Wisconsin 54-1255</strain>
    </source>
</reference>
<dbReference type="EMBL" id="AM920437">
    <property type="protein sequence ID" value="CAP99282.1"/>
    <property type="molecule type" value="Genomic_DNA"/>
</dbReference>
<dbReference type="HOGENOM" id="CLU_1240485_0_0_1"/>